<dbReference type="InterPro" id="IPR036706">
    <property type="entry name" value="VOMI_sf"/>
</dbReference>
<protein>
    <submittedName>
        <fullName evidence="2">Uncharacterized protein</fullName>
    </submittedName>
</protein>
<evidence type="ECO:0000313" key="2">
    <source>
        <dbReference type="Ensembl" id="ENSBJAP00000004188.1"/>
    </source>
</evidence>
<sequence length="69" mass="7041">MAAGRAAMLGGQVLLLLVGLAGTARAGAGPGWEGYVIAMSNRGDWAWPEMCPKGFYTSGVSFKLGPLVG</sequence>
<name>A0A8C0ANM9_9AVES</name>
<feature type="chain" id="PRO_5045824369" evidence="1">
    <location>
        <begin position="27"/>
        <end position="69"/>
    </location>
</feature>
<dbReference type="Proteomes" id="UP000694555">
    <property type="component" value="Unplaced"/>
</dbReference>
<keyword evidence="3" id="KW-1185">Reference proteome</keyword>
<keyword evidence="1" id="KW-0732">Signal</keyword>
<reference evidence="2" key="2">
    <citation type="submission" date="2025-09" db="UniProtKB">
        <authorList>
            <consortium name="Ensembl"/>
        </authorList>
    </citation>
    <scope>IDENTIFICATION</scope>
</reference>
<feature type="signal peptide" evidence="1">
    <location>
        <begin position="1"/>
        <end position="26"/>
    </location>
</feature>
<evidence type="ECO:0000256" key="1">
    <source>
        <dbReference type="SAM" id="SignalP"/>
    </source>
</evidence>
<proteinExistence type="predicted"/>
<dbReference type="Ensembl" id="ENSBJAT00000004297.1">
    <property type="protein sequence ID" value="ENSBJAP00000004188.1"/>
    <property type="gene ID" value="ENSBJAG00000002999.1"/>
</dbReference>
<evidence type="ECO:0000313" key="3">
    <source>
        <dbReference type="Proteomes" id="UP000694555"/>
    </source>
</evidence>
<reference evidence="2" key="1">
    <citation type="submission" date="2025-08" db="UniProtKB">
        <authorList>
            <consortium name="Ensembl"/>
        </authorList>
    </citation>
    <scope>IDENTIFICATION</scope>
</reference>
<organism evidence="2 3">
    <name type="scientific">Buteo japonicus</name>
    <dbReference type="NCBI Taxonomy" id="224669"/>
    <lineage>
        <taxon>Eukaryota</taxon>
        <taxon>Metazoa</taxon>
        <taxon>Chordata</taxon>
        <taxon>Craniata</taxon>
        <taxon>Vertebrata</taxon>
        <taxon>Euteleostomi</taxon>
        <taxon>Archelosauria</taxon>
        <taxon>Archosauria</taxon>
        <taxon>Dinosauria</taxon>
        <taxon>Saurischia</taxon>
        <taxon>Theropoda</taxon>
        <taxon>Coelurosauria</taxon>
        <taxon>Aves</taxon>
        <taxon>Neognathae</taxon>
        <taxon>Neoaves</taxon>
        <taxon>Telluraves</taxon>
        <taxon>Accipitrimorphae</taxon>
        <taxon>Accipitriformes</taxon>
        <taxon>Accipitridae</taxon>
        <taxon>Accipitrinae</taxon>
        <taxon>Buteo</taxon>
    </lineage>
</organism>
<accession>A0A8C0ANM9</accession>
<dbReference type="AlphaFoldDB" id="A0A8C0ANM9"/>
<dbReference type="SUPFAM" id="SSF51092">
    <property type="entry name" value="Vitelline membrane outer protein-I (VMO-I)"/>
    <property type="match status" value="1"/>
</dbReference>